<evidence type="ECO:0000256" key="9">
    <source>
        <dbReference type="ARBA" id="ARBA00023157"/>
    </source>
</evidence>
<accession>A0A6J5MS97</accession>
<evidence type="ECO:0000256" key="10">
    <source>
        <dbReference type="ARBA" id="ARBA00023163"/>
    </source>
</evidence>
<dbReference type="GO" id="GO:0047134">
    <property type="term" value="F:protein-disulfide reductase [NAD(P)H] activity"/>
    <property type="evidence" value="ECO:0007669"/>
    <property type="project" value="TreeGrafter"/>
</dbReference>
<comment type="cofactor">
    <cofactor evidence="1">
        <name>[4Fe-4S] cluster</name>
        <dbReference type="ChEBI" id="CHEBI:49883"/>
    </cofactor>
</comment>
<protein>
    <submittedName>
        <fullName evidence="13">WhiB-like iron-sulfur binding domain containing protein</fullName>
    </submittedName>
</protein>
<keyword evidence="8" id="KW-0238">DNA-binding</keyword>
<name>A0A6J5MS97_9CAUD</name>
<keyword evidence="5" id="KW-0408">Iron</keyword>
<evidence type="ECO:0000259" key="11">
    <source>
        <dbReference type="PROSITE" id="PS51674"/>
    </source>
</evidence>
<dbReference type="PROSITE" id="PS51674">
    <property type="entry name" value="4FE4S_WBL"/>
    <property type="match status" value="1"/>
</dbReference>
<comment type="similarity">
    <text evidence="2">Belongs to the WhiB family.</text>
</comment>
<dbReference type="GO" id="GO:0046872">
    <property type="term" value="F:metal ion binding"/>
    <property type="evidence" value="ECO:0007669"/>
    <property type="project" value="UniProtKB-KW"/>
</dbReference>
<dbReference type="PANTHER" id="PTHR38839">
    <property type="entry name" value="TRANSCRIPTIONAL REGULATOR WHID-RELATED"/>
    <property type="match status" value="1"/>
</dbReference>
<evidence type="ECO:0000256" key="4">
    <source>
        <dbReference type="ARBA" id="ARBA00022723"/>
    </source>
</evidence>
<dbReference type="EMBL" id="LR796481">
    <property type="protein sequence ID" value="CAB4147963.1"/>
    <property type="molecule type" value="Genomic_DNA"/>
</dbReference>
<evidence type="ECO:0000256" key="1">
    <source>
        <dbReference type="ARBA" id="ARBA00001966"/>
    </source>
</evidence>
<dbReference type="InterPro" id="IPR003482">
    <property type="entry name" value="Whib"/>
</dbReference>
<evidence type="ECO:0000256" key="2">
    <source>
        <dbReference type="ARBA" id="ARBA00006597"/>
    </source>
</evidence>
<keyword evidence="7" id="KW-0805">Transcription regulation</keyword>
<evidence type="ECO:0000256" key="8">
    <source>
        <dbReference type="ARBA" id="ARBA00023125"/>
    </source>
</evidence>
<sequence length="109" mass="12407">MAVDKEPLFDTSRGLCFGEDPEMFMPEGKDHVKITREAKAVCSKCPIVETCLGYAMRNNEWGIWGGTTMKERNILRKSPTRVQEYLNLLIESGGKRDLVRLVDENTLEV</sequence>
<keyword evidence="3" id="KW-0004">4Fe-4S</keyword>
<keyword evidence="9" id="KW-1015">Disulfide bond</keyword>
<evidence type="ECO:0000256" key="7">
    <source>
        <dbReference type="ARBA" id="ARBA00023015"/>
    </source>
</evidence>
<feature type="domain" description="4Fe-4S Wbl-type" evidence="11">
    <location>
        <begin position="15"/>
        <end position="74"/>
    </location>
</feature>
<keyword evidence="10" id="KW-0804">Transcription</keyword>
<dbReference type="Pfam" id="PF02467">
    <property type="entry name" value="Whib"/>
    <property type="match status" value="1"/>
</dbReference>
<evidence type="ECO:0000256" key="3">
    <source>
        <dbReference type="ARBA" id="ARBA00022485"/>
    </source>
</evidence>
<dbReference type="GO" id="GO:0051539">
    <property type="term" value="F:4 iron, 4 sulfur cluster binding"/>
    <property type="evidence" value="ECO:0007669"/>
    <property type="project" value="UniProtKB-KW"/>
</dbReference>
<gene>
    <name evidence="12" type="ORF">UFOVP325_63</name>
    <name evidence="13" type="ORF">UFOVP430_58</name>
</gene>
<evidence type="ECO:0000313" key="13">
    <source>
        <dbReference type="EMBL" id="CAB4147963.1"/>
    </source>
</evidence>
<evidence type="ECO:0000256" key="5">
    <source>
        <dbReference type="ARBA" id="ARBA00023004"/>
    </source>
</evidence>
<dbReference type="GO" id="GO:0045892">
    <property type="term" value="P:negative regulation of DNA-templated transcription"/>
    <property type="evidence" value="ECO:0007669"/>
    <property type="project" value="TreeGrafter"/>
</dbReference>
<organism evidence="13">
    <name type="scientific">uncultured Caudovirales phage</name>
    <dbReference type="NCBI Taxonomy" id="2100421"/>
    <lineage>
        <taxon>Viruses</taxon>
        <taxon>Duplodnaviria</taxon>
        <taxon>Heunggongvirae</taxon>
        <taxon>Uroviricota</taxon>
        <taxon>Caudoviricetes</taxon>
        <taxon>Peduoviridae</taxon>
        <taxon>Maltschvirus</taxon>
        <taxon>Maltschvirus maltsch</taxon>
    </lineage>
</organism>
<proteinExistence type="inferred from homology"/>
<dbReference type="GO" id="GO:0003677">
    <property type="term" value="F:DNA binding"/>
    <property type="evidence" value="ECO:0007669"/>
    <property type="project" value="UniProtKB-KW"/>
</dbReference>
<reference evidence="13" key="1">
    <citation type="submission" date="2020-04" db="EMBL/GenBank/DDBJ databases">
        <authorList>
            <person name="Chiriac C."/>
            <person name="Salcher M."/>
            <person name="Ghai R."/>
            <person name="Kavagutti S V."/>
        </authorList>
    </citation>
    <scope>NUCLEOTIDE SEQUENCE</scope>
</reference>
<evidence type="ECO:0000256" key="6">
    <source>
        <dbReference type="ARBA" id="ARBA00023014"/>
    </source>
</evidence>
<dbReference type="EMBL" id="LR796338">
    <property type="protein sequence ID" value="CAB4137683.1"/>
    <property type="molecule type" value="Genomic_DNA"/>
</dbReference>
<keyword evidence="6" id="KW-0411">Iron-sulfur</keyword>
<dbReference type="InterPro" id="IPR034768">
    <property type="entry name" value="4FE4S_WBL"/>
</dbReference>
<keyword evidence="4" id="KW-0479">Metal-binding</keyword>
<evidence type="ECO:0000313" key="12">
    <source>
        <dbReference type="EMBL" id="CAB4137683.1"/>
    </source>
</evidence>